<evidence type="ECO:0000313" key="9">
    <source>
        <dbReference type="Proteomes" id="UP000186817"/>
    </source>
</evidence>
<dbReference type="PANTHER" id="PTHR32341">
    <property type="entry name" value="INTERFERON-INDUCIBLE GTPASE"/>
    <property type="match status" value="1"/>
</dbReference>
<feature type="transmembrane region" description="Helical" evidence="6">
    <location>
        <begin position="89"/>
        <end position="110"/>
    </location>
</feature>
<keyword evidence="6" id="KW-0812">Transmembrane</keyword>
<evidence type="ECO:0000313" key="8">
    <source>
        <dbReference type="EMBL" id="OLQ05889.1"/>
    </source>
</evidence>
<reference evidence="8 9" key="1">
    <citation type="submission" date="2016-02" db="EMBL/GenBank/DDBJ databases">
        <title>Genome analysis of coral dinoflagellate symbionts highlights evolutionary adaptations to a symbiotic lifestyle.</title>
        <authorList>
            <person name="Aranda M."/>
            <person name="Li Y."/>
            <person name="Liew Y.J."/>
            <person name="Baumgarten S."/>
            <person name="Simakov O."/>
            <person name="Wilson M."/>
            <person name="Piel J."/>
            <person name="Ashoor H."/>
            <person name="Bougouffa S."/>
            <person name="Bajic V.B."/>
            <person name="Ryu T."/>
            <person name="Ravasi T."/>
            <person name="Bayer T."/>
            <person name="Micklem G."/>
            <person name="Kim H."/>
            <person name="Bhak J."/>
            <person name="Lajeunesse T.C."/>
            <person name="Voolstra C.R."/>
        </authorList>
    </citation>
    <scope>NUCLEOTIDE SEQUENCE [LARGE SCALE GENOMIC DNA]</scope>
    <source>
        <strain evidence="8 9">CCMP2467</strain>
    </source>
</reference>
<dbReference type="InterPro" id="IPR007743">
    <property type="entry name" value="Immunity-related_GTPase-like"/>
</dbReference>
<proteinExistence type="inferred from homology"/>
<dbReference type="PANTHER" id="PTHR32341:SF10">
    <property type="entry name" value="INTERFERON-INDUCIBLE GTPASE 5"/>
    <property type="match status" value="1"/>
</dbReference>
<feature type="domain" description="IRG-type G" evidence="7">
    <location>
        <begin position="498"/>
        <end position="795"/>
    </location>
</feature>
<sequence length="812" mass="92131">MSNAYEVRIRATGEMATVLRYDAGPSPDEMAVRVRHADGRRQWYKPVDVDMFEPVPPGYVHGDEIQEAPAQAGLQEPLLSERRRQQAGWLYYLQVAISVVLTLAVVLLALDRNSKCDPEDLRSVDPPYDGDLLPFRFILSERKQFIKLSRMIDVYDENWVKVGYFYDLNLFFFMRFGYSDASGRIWFEARRPNLFARIFQLGKQYYLQRCDVGANGRHGGIFDLREDFWKESWFCSLHCVGLFNITRRPVNEHSTGDLPVANAVFNSTLEWHHKNMVNTFARHRWYMKLTDPLDGSLVAHAEQHFRSWLPGYLLSNWTVRISEDLPLLPNWVVGFAAALDDVDRSYPNHGAWFAPPRRAPGRELRHSARQGMSGFSFVKFAIVGGVAHWLANFFNWTRRPKSAPGPTQALLRRQKRAESEAAEARKMFKRASQFFVNTRESTGVVLNRSAPEIVSCARRRLEGAVNTLRNANKELRDAQADLLAYPVPEYLAPAQEQGAIMIGVTGYPGVGKSSWVNAVRRVSSPNDPDYAEICVDGPTMEPMMYKFPVQTQKPCVIWVDLGSKFCGPDVAFTGAVLLASQKHPEKAGRSCSDLLWQPAHLIYAGIGFLALPGLLNLARLGVTFLFGLAGVLMVCASLFSECVNGTPSLAAFKGLSDDLPGVGTAGYPPEKYLQKLGIRHFDVVVLITDQRFTEAELLLLDDLRHWNVPFFMVRNKIDLDVERELDAEQDVLDNRGFGDQIEDDERREIVRDTLINVKEDLSILHHVDSVYCISSIKQFWHSFDFPRLEQDLTVTLRRQRASEDSSIELVEG</sequence>
<dbReference type="InterPro" id="IPR027417">
    <property type="entry name" value="P-loop_NTPase"/>
</dbReference>
<evidence type="ECO:0000259" key="7">
    <source>
        <dbReference type="PROSITE" id="PS51716"/>
    </source>
</evidence>
<keyword evidence="9" id="KW-1185">Reference proteome</keyword>
<keyword evidence="3" id="KW-0378">Hydrolase</keyword>
<keyword evidence="6" id="KW-0472">Membrane</keyword>
<dbReference type="GO" id="GO:0005525">
    <property type="term" value="F:GTP binding"/>
    <property type="evidence" value="ECO:0007669"/>
    <property type="project" value="UniProtKB-KW"/>
</dbReference>
<dbReference type="InterPro" id="IPR030385">
    <property type="entry name" value="G_IRG_dom"/>
</dbReference>
<dbReference type="OrthoDB" id="422720at2759"/>
<dbReference type="Pfam" id="PF05049">
    <property type="entry name" value="IIGP"/>
    <property type="match status" value="1"/>
</dbReference>
<dbReference type="AlphaFoldDB" id="A0A1Q9EEQ8"/>
<feature type="coiled-coil region" evidence="5">
    <location>
        <begin position="454"/>
        <end position="481"/>
    </location>
</feature>
<keyword evidence="2" id="KW-0547">Nucleotide-binding</keyword>
<organism evidence="8 9">
    <name type="scientific">Symbiodinium microadriaticum</name>
    <name type="common">Dinoflagellate</name>
    <name type="synonym">Zooxanthella microadriatica</name>
    <dbReference type="NCBI Taxonomy" id="2951"/>
    <lineage>
        <taxon>Eukaryota</taxon>
        <taxon>Sar</taxon>
        <taxon>Alveolata</taxon>
        <taxon>Dinophyceae</taxon>
        <taxon>Suessiales</taxon>
        <taxon>Symbiodiniaceae</taxon>
        <taxon>Symbiodinium</taxon>
    </lineage>
</organism>
<dbReference type="Proteomes" id="UP000186817">
    <property type="component" value="Unassembled WGS sequence"/>
</dbReference>
<dbReference type="GO" id="GO:0016020">
    <property type="term" value="C:membrane"/>
    <property type="evidence" value="ECO:0007669"/>
    <property type="project" value="InterPro"/>
</dbReference>
<dbReference type="SUPFAM" id="SSF52540">
    <property type="entry name" value="P-loop containing nucleoside triphosphate hydrolases"/>
    <property type="match status" value="1"/>
</dbReference>
<dbReference type="GO" id="GO:0016787">
    <property type="term" value="F:hydrolase activity"/>
    <property type="evidence" value="ECO:0007669"/>
    <property type="project" value="UniProtKB-KW"/>
</dbReference>
<evidence type="ECO:0000256" key="3">
    <source>
        <dbReference type="ARBA" id="ARBA00022801"/>
    </source>
</evidence>
<accession>A0A1Q9EEQ8</accession>
<evidence type="ECO:0000256" key="6">
    <source>
        <dbReference type="SAM" id="Phobius"/>
    </source>
</evidence>
<evidence type="ECO:0000256" key="5">
    <source>
        <dbReference type="SAM" id="Coils"/>
    </source>
</evidence>
<comment type="caution">
    <text evidence="8">The sequence shown here is derived from an EMBL/GenBank/DDBJ whole genome shotgun (WGS) entry which is preliminary data.</text>
</comment>
<keyword evidence="4" id="KW-0342">GTP-binding</keyword>
<dbReference type="Gene3D" id="3.40.50.300">
    <property type="entry name" value="P-loop containing nucleotide triphosphate hydrolases"/>
    <property type="match status" value="1"/>
</dbReference>
<comment type="similarity">
    <text evidence="1">Belongs to the TRAFAC class dynamin-like GTPase superfamily. IRG family.</text>
</comment>
<evidence type="ECO:0000256" key="4">
    <source>
        <dbReference type="ARBA" id="ARBA00023134"/>
    </source>
</evidence>
<dbReference type="PROSITE" id="PS51716">
    <property type="entry name" value="G_IRG"/>
    <property type="match status" value="1"/>
</dbReference>
<evidence type="ECO:0000256" key="1">
    <source>
        <dbReference type="ARBA" id="ARBA00005429"/>
    </source>
</evidence>
<dbReference type="EMBL" id="LSRX01000173">
    <property type="protein sequence ID" value="OLQ05889.1"/>
    <property type="molecule type" value="Genomic_DNA"/>
</dbReference>
<name>A0A1Q9EEQ8_SYMMI</name>
<dbReference type="InterPro" id="IPR051515">
    <property type="entry name" value="IRG"/>
</dbReference>
<evidence type="ECO:0000256" key="2">
    <source>
        <dbReference type="ARBA" id="ARBA00022741"/>
    </source>
</evidence>
<keyword evidence="5" id="KW-0175">Coiled coil</keyword>
<gene>
    <name evidence="8" type="primary">Iigp1</name>
    <name evidence="8" type="ORF">AK812_SmicGene10878</name>
</gene>
<keyword evidence="6" id="KW-1133">Transmembrane helix</keyword>
<protein>
    <submittedName>
        <fullName evidence="8">Interferon-inducible GTPase 1</fullName>
    </submittedName>
</protein>